<evidence type="ECO:0000313" key="2">
    <source>
        <dbReference type="Proteomes" id="UP000323300"/>
    </source>
</evidence>
<gene>
    <name evidence="1" type="ORF">SAMN04488498_13831</name>
</gene>
<name>A0A1I4F8T6_9HYPH</name>
<dbReference type="EMBL" id="FOSL01000038">
    <property type="protein sequence ID" value="SFL13710.1"/>
    <property type="molecule type" value="Genomic_DNA"/>
</dbReference>
<dbReference type="OrthoDB" id="8378722at2"/>
<sequence length="91" mass="10056">MSTRTTHSVVHFSAPFSLTGVDDIQPPGDYAIEEDEEQIDGISWLAYRRVAMFIHLPSVASNSRTTQLIAIDYADLEAAQQQDWTGRDGSG</sequence>
<evidence type="ECO:0000313" key="1">
    <source>
        <dbReference type="EMBL" id="SFL13710.1"/>
    </source>
</evidence>
<reference evidence="1 2" key="1">
    <citation type="submission" date="2016-10" db="EMBL/GenBank/DDBJ databases">
        <authorList>
            <person name="Varghese N."/>
            <person name="Submissions S."/>
        </authorList>
    </citation>
    <scope>NUCLEOTIDE SEQUENCE [LARGE SCALE GENOMIC DNA]</scope>
    <source>
        <strain evidence="1 2">DSM 21822</strain>
    </source>
</reference>
<dbReference type="RefSeq" id="WP_149764048.1">
    <property type="nucleotide sequence ID" value="NZ_BSPE01000004.1"/>
</dbReference>
<dbReference type="Proteomes" id="UP000323300">
    <property type="component" value="Unassembled WGS sequence"/>
</dbReference>
<protein>
    <submittedName>
        <fullName evidence="1">Uncharacterized protein</fullName>
    </submittedName>
</protein>
<proteinExistence type="predicted"/>
<accession>A0A1I4F8T6</accession>
<organism evidence="1 2">
    <name type="scientific">Neomesorhizobium albiziae</name>
    <dbReference type="NCBI Taxonomy" id="335020"/>
    <lineage>
        <taxon>Bacteria</taxon>
        <taxon>Pseudomonadati</taxon>
        <taxon>Pseudomonadota</taxon>
        <taxon>Alphaproteobacteria</taxon>
        <taxon>Hyphomicrobiales</taxon>
        <taxon>Phyllobacteriaceae</taxon>
        <taxon>Neomesorhizobium</taxon>
    </lineage>
</organism>
<keyword evidence="2" id="KW-1185">Reference proteome</keyword>
<dbReference type="AlphaFoldDB" id="A0A1I4F8T6"/>